<comment type="similarity">
    <text evidence="6">Belongs to the methyltransferase superfamily. RNA methyltransferase RsmG family.</text>
</comment>
<name>A0A1H1N4Q4_9CELL</name>
<evidence type="ECO:0000256" key="5">
    <source>
        <dbReference type="ARBA" id="ARBA00022691"/>
    </source>
</evidence>
<dbReference type="InterPro" id="IPR029063">
    <property type="entry name" value="SAM-dependent_MTases_sf"/>
</dbReference>
<keyword evidence="4 6" id="KW-0808">Transferase</keyword>
<comment type="caution">
    <text evidence="6">Lacks conserved residue(s) required for the propagation of feature annotation.</text>
</comment>
<dbReference type="Pfam" id="PF02527">
    <property type="entry name" value="GidB"/>
    <property type="match status" value="1"/>
</dbReference>
<keyword evidence="5 6" id="KW-0949">S-adenosyl-L-methionine</keyword>
<dbReference type="InterPro" id="IPR003682">
    <property type="entry name" value="rRNA_ssu_MeTfrase_G"/>
</dbReference>
<proteinExistence type="inferred from homology"/>
<comment type="function">
    <text evidence="6">Specifically methylates the N7 position of a guanine in 16S rRNA.</text>
</comment>
<dbReference type="EMBL" id="LT629776">
    <property type="protein sequence ID" value="SDR93954.1"/>
    <property type="molecule type" value="Genomic_DNA"/>
</dbReference>
<keyword evidence="8" id="KW-1185">Reference proteome</keyword>
<evidence type="ECO:0000256" key="4">
    <source>
        <dbReference type="ARBA" id="ARBA00022679"/>
    </source>
</evidence>
<feature type="binding site" evidence="6">
    <location>
        <position position="149"/>
    </location>
    <ligand>
        <name>S-adenosyl-L-methionine</name>
        <dbReference type="ChEBI" id="CHEBI:59789"/>
    </ligand>
</feature>
<evidence type="ECO:0000256" key="6">
    <source>
        <dbReference type="HAMAP-Rule" id="MF_00074"/>
    </source>
</evidence>
<dbReference type="Gene3D" id="3.40.50.150">
    <property type="entry name" value="Vaccinia Virus protein VP39"/>
    <property type="match status" value="1"/>
</dbReference>
<evidence type="ECO:0000313" key="8">
    <source>
        <dbReference type="Proteomes" id="UP000185663"/>
    </source>
</evidence>
<gene>
    <name evidence="6" type="primary">rsmG</name>
    <name evidence="7" type="ORF">SAMN04489860_0432</name>
</gene>
<dbReference type="EC" id="2.1.1.-" evidence="6"/>
<feature type="binding site" evidence="6">
    <location>
        <position position="83"/>
    </location>
    <ligand>
        <name>S-adenosyl-L-methionine</name>
        <dbReference type="ChEBI" id="CHEBI:59789"/>
    </ligand>
</feature>
<dbReference type="OrthoDB" id="9808773at2"/>
<dbReference type="STRING" id="545619.SAMN04489860_0432"/>
<dbReference type="AlphaFoldDB" id="A0A1H1N4Q4"/>
<dbReference type="RefSeq" id="WP_083371414.1">
    <property type="nucleotide sequence ID" value="NZ_LT629776.1"/>
</dbReference>
<protein>
    <recommendedName>
        <fullName evidence="6">Ribosomal RNA small subunit methyltransferase G</fullName>
        <ecNumber evidence="6">2.1.1.-</ecNumber>
    </recommendedName>
    <alternativeName>
        <fullName evidence="6">16S rRNA 7-methylguanosine methyltransferase</fullName>
        <shortName evidence="6">16S rRNA m7G methyltransferase</shortName>
    </alternativeName>
</protein>
<dbReference type="PANTHER" id="PTHR31760">
    <property type="entry name" value="S-ADENOSYL-L-METHIONINE-DEPENDENT METHYLTRANSFERASES SUPERFAMILY PROTEIN"/>
    <property type="match status" value="1"/>
</dbReference>
<dbReference type="GO" id="GO:0070043">
    <property type="term" value="F:rRNA (guanine-N7-)-methyltransferase activity"/>
    <property type="evidence" value="ECO:0007669"/>
    <property type="project" value="UniProtKB-UniRule"/>
</dbReference>
<dbReference type="PANTHER" id="PTHR31760:SF0">
    <property type="entry name" value="S-ADENOSYL-L-METHIONINE-DEPENDENT METHYLTRANSFERASES SUPERFAMILY PROTEIN"/>
    <property type="match status" value="1"/>
</dbReference>
<keyword evidence="3 6" id="KW-0489">Methyltransferase</keyword>
<evidence type="ECO:0000313" key="7">
    <source>
        <dbReference type="EMBL" id="SDR93954.1"/>
    </source>
</evidence>
<feature type="binding site" evidence="6">
    <location>
        <position position="88"/>
    </location>
    <ligand>
        <name>S-adenosyl-L-methionine</name>
        <dbReference type="ChEBI" id="CHEBI:59789"/>
    </ligand>
</feature>
<evidence type="ECO:0000256" key="2">
    <source>
        <dbReference type="ARBA" id="ARBA00022552"/>
    </source>
</evidence>
<reference evidence="8" key="1">
    <citation type="submission" date="2016-10" db="EMBL/GenBank/DDBJ databases">
        <authorList>
            <person name="Varghese N."/>
            <person name="Submissions S."/>
        </authorList>
    </citation>
    <scope>NUCLEOTIDE SEQUENCE [LARGE SCALE GENOMIC DNA]</scope>
    <source>
        <strain evidence="8">DSM 22126</strain>
    </source>
</reference>
<dbReference type="NCBIfam" id="TIGR00138">
    <property type="entry name" value="rsmG_gidB"/>
    <property type="match status" value="1"/>
</dbReference>
<feature type="binding site" evidence="6">
    <location>
        <begin position="134"/>
        <end position="135"/>
    </location>
    <ligand>
        <name>S-adenosyl-L-methionine</name>
        <dbReference type="ChEBI" id="CHEBI:59789"/>
    </ligand>
</feature>
<organism evidence="7 8">
    <name type="scientific">Paraoerskovia marina</name>
    <dbReference type="NCBI Taxonomy" id="545619"/>
    <lineage>
        <taxon>Bacteria</taxon>
        <taxon>Bacillati</taxon>
        <taxon>Actinomycetota</taxon>
        <taxon>Actinomycetes</taxon>
        <taxon>Micrococcales</taxon>
        <taxon>Cellulomonadaceae</taxon>
        <taxon>Paraoerskovia</taxon>
    </lineage>
</organism>
<dbReference type="PIRSF" id="PIRSF003078">
    <property type="entry name" value="GidB"/>
    <property type="match status" value="1"/>
</dbReference>
<sequence>MSAAPDEVVAQRDRELSESPAVRELLGEALPQIVQFAEMLETDGELRGLIGPRELPRLWERHILNSAAVVQFVRDAPTIADIGSGAGLPGIVVAAMVPSATVTLIEPMERRCTWLAEVVEALGLENVVIKRGRAEEFHDAFEVAAVTSRAVAALDKLSRLSLPLVEVGGQMVVLKGQNVQQEIPKALKVIRRFKASEPEVLSAEVAAGVESTTVVRIRR</sequence>
<dbReference type="GO" id="GO:0005829">
    <property type="term" value="C:cytosol"/>
    <property type="evidence" value="ECO:0007669"/>
    <property type="project" value="TreeGrafter"/>
</dbReference>
<dbReference type="Proteomes" id="UP000185663">
    <property type="component" value="Chromosome I"/>
</dbReference>
<dbReference type="SUPFAM" id="SSF53335">
    <property type="entry name" value="S-adenosyl-L-methionine-dependent methyltransferases"/>
    <property type="match status" value="1"/>
</dbReference>
<dbReference type="eggNOG" id="COG0357">
    <property type="taxonomic scope" value="Bacteria"/>
</dbReference>
<accession>A0A1H1N4Q4</accession>
<comment type="subcellular location">
    <subcellularLocation>
        <location evidence="6">Cytoplasm</location>
    </subcellularLocation>
</comment>
<keyword evidence="2 6" id="KW-0698">rRNA processing</keyword>
<evidence type="ECO:0000256" key="1">
    <source>
        <dbReference type="ARBA" id="ARBA00022490"/>
    </source>
</evidence>
<keyword evidence="1 6" id="KW-0963">Cytoplasm</keyword>
<evidence type="ECO:0000256" key="3">
    <source>
        <dbReference type="ARBA" id="ARBA00022603"/>
    </source>
</evidence>
<dbReference type="HAMAP" id="MF_00074">
    <property type="entry name" value="16SrRNA_methyltr_G"/>
    <property type="match status" value="1"/>
</dbReference>